<dbReference type="Gene3D" id="3.40.50.2000">
    <property type="entry name" value="Glycogen Phosphorylase B"/>
    <property type="match status" value="2"/>
</dbReference>
<gene>
    <name evidence="2" type="ORF">ACFQEY_14860</name>
</gene>
<dbReference type="EMBL" id="JBHSXI010000021">
    <property type="protein sequence ID" value="MFC6890278.1"/>
    <property type="molecule type" value="Genomic_DNA"/>
</dbReference>
<keyword evidence="3" id="KW-1185">Reference proteome</keyword>
<dbReference type="AlphaFoldDB" id="A0ABD5UR88"/>
<dbReference type="InterPro" id="IPR001296">
    <property type="entry name" value="Glyco_trans_1"/>
</dbReference>
<dbReference type="InterPro" id="IPR050194">
    <property type="entry name" value="Glycosyltransferase_grp1"/>
</dbReference>
<accession>A0ABD5UR88</accession>
<evidence type="ECO:0000259" key="1">
    <source>
        <dbReference type="Pfam" id="PF00534"/>
    </source>
</evidence>
<keyword evidence="2" id="KW-0328">Glycosyltransferase</keyword>
<dbReference type="EC" id="2.4.-.-" evidence="2"/>
<protein>
    <submittedName>
        <fullName evidence="2">Glycosyltransferase family 4 protein</fullName>
        <ecNumber evidence="2">2.4.-.-</ecNumber>
    </submittedName>
</protein>
<keyword evidence="2" id="KW-0808">Transferase</keyword>
<dbReference type="RefSeq" id="WP_379770013.1">
    <property type="nucleotide sequence ID" value="NZ_JBHSXI010000021.1"/>
</dbReference>
<dbReference type="CDD" id="cd03801">
    <property type="entry name" value="GT4_PimA-like"/>
    <property type="match status" value="1"/>
</dbReference>
<proteinExistence type="predicted"/>
<dbReference type="PANTHER" id="PTHR45947:SF3">
    <property type="entry name" value="SULFOQUINOVOSYL TRANSFERASE SQD2"/>
    <property type="match status" value="1"/>
</dbReference>
<dbReference type="SUPFAM" id="SSF53756">
    <property type="entry name" value="UDP-Glycosyltransferase/glycogen phosphorylase"/>
    <property type="match status" value="1"/>
</dbReference>
<organism evidence="2 3">
    <name type="scientific">Halorubrum trueperi</name>
    <dbReference type="NCBI Taxonomy" id="2004704"/>
    <lineage>
        <taxon>Archaea</taxon>
        <taxon>Methanobacteriati</taxon>
        <taxon>Methanobacteriota</taxon>
        <taxon>Stenosarchaea group</taxon>
        <taxon>Halobacteria</taxon>
        <taxon>Halobacteriales</taxon>
        <taxon>Haloferacaceae</taxon>
        <taxon>Halorubrum</taxon>
    </lineage>
</organism>
<sequence>MNEEEIKIDGFHALSDHLKTKYCTFGYPEQKIDVIPNIIDDSFLIPHQSDFESPYRLLYVGYLREHKGVQMLPEIAARLKQTDLEFQMTIVGDGPMMKGLKRETKRTGTTDCIEFRGHVPYEELPKIYAAHDLFVYTGVWEEPFGRIFLESLCAGTPVVGTNVGAVAEIIGDAGSTTDPDPEALVKKIVQVLSTDTLNRFAANTKQSVQQYSRDTVEPLLEEFYTSVCTGDQ</sequence>
<dbReference type="Pfam" id="PF00534">
    <property type="entry name" value="Glycos_transf_1"/>
    <property type="match status" value="1"/>
</dbReference>
<evidence type="ECO:0000313" key="3">
    <source>
        <dbReference type="Proteomes" id="UP001596333"/>
    </source>
</evidence>
<feature type="domain" description="Glycosyl transferase family 1" evidence="1">
    <location>
        <begin position="52"/>
        <end position="206"/>
    </location>
</feature>
<name>A0ABD5UR88_9EURY</name>
<dbReference type="Proteomes" id="UP001596333">
    <property type="component" value="Unassembled WGS sequence"/>
</dbReference>
<comment type="caution">
    <text evidence="2">The sequence shown here is derived from an EMBL/GenBank/DDBJ whole genome shotgun (WGS) entry which is preliminary data.</text>
</comment>
<reference evidence="2 3" key="1">
    <citation type="journal article" date="2019" name="Int. J. Syst. Evol. Microbiol.">
        <title>The Global Catalogue of Microorganisms (GCM) 10K type strain sequencing project: providing services to taxonomists for standard genome sequencing and annotation.</title>
        <authorList>
            <consortium name="The Broad Institute Genomics Platform"/>
            <consortium name="The Broad Institute Genome Sequencing Center for Infectious Disease"/>
            <person name="Wu L."/>
            <person name="Ma J."/>
        </authorList>
    </citation>
    <scope>NUCLEOTIDE SEQUENCE [LARGE SCALE GENOMIC DNA]</scope>
    <source>
        <strain evidence="2 3">Y73</strain>
    </source>
</reference>
<dbReference type="GO" id="GO:0016757">
    <property type="term" value="F:glycosyltransferase activity"/>
    <property type="evidence" value="ECO:0007669"/>
    <property type="project" value="UniProtKB-KW"/>
</dbReference>
<dbReference type="PANTHER" id="PTHR45947">
    <property type="entry name" value="SULFOQUINOVOSYL TRANSFERASE SQD2"/>
    <property type="match status" value="1"/>
</dbReference>
<evidence type="ECO:0000313" key="2">
    <source>
        <dbReference type="EMBL" id="MFC6890278.1"/>
    </source>
</evidence>